<comment type="caution">
    <text evidence="1">The sequence shown here is derived from an EMBL/GenBank/DDBJ whole genome shotgun (WGS) entry which is preliminary data.</text>
</comment>
<dbReference type="SUPFAM" id="SSF52402">
    <property type="entry name" value="Adenine nucleotide alpha hydrolases-like"/>
    <property type="match status" value="1"/>
</dbReference>
<dbReference type="Gene3D" id="3.40.50.620">
    <property type="entry name" value="HUPs"/>
    <property type="match status" value="1"/>
</dbReference>
<dbReference type="Proteomes" id="UP000749559">
    <property type="component" value="Unassembled WGS sequence"/>
</dbReference>
<proteinExistence type="predicted"/>
<dbReference type="InterPro" id="IPR014729">
    <property type="entry name" value="Rossmann-like_a/b/a_fold"/>
</dbReference>
<dbReference type="AlphaFoldDB" id="A0A8J1TFK0"/>
<dbReference type="CDD" id="cd23659">
    <property type="entry name" value="USP_At3g01520-like"/>
    <property type="match status" value="1"/>
</dbReference>
<dbReference type="InterPro" id="IPR006015">
    <property type="entry name" value="Universal_stress_UspA"/>
</dbReference>
<accession>A0A8J1TFK0</accession>
<dbReference type="Pfam" id="PF00582">
    <property type="entry name" value="Usp"/>
    <property type="match status" value="1"/>
</dbReference>
<organism evidence="1 2">
    <name type="scientific">Owenia fusiformis</name>
    <name type="common">Polychaete worm</name>
    <dbReference type="NCBI Taxonomy" id="6347"/>
    <lineage>
        <taxon>Eukaryota</taxon>
        <taxon>Metazoa</taxon>
        <taxon>Spiralia</taxon>
        <taxon>Lophotrochozoa</taxon>
        <taxon>Annelida</taxon>
        <taxon>Polychaeta</taxon>
        <taxon>Sedentaria</taxon>
        <taxon>Canalipalpata</taxon>
        <taxon>Sabellida</taxon>
        <taxon>Oweniida</taxon>
        <taxon>Oweniidae</taxon>
        <taxon>Owenia</taxon>
    </lineage>
</organism>
<keyword evidence="2" id="KW-1185">Reference proteome</keyword>
<dbReference type="PANTHER" id="PTHR46989">
    <property type="entry name" value="USP DOMAIN-CONTAINING PROTEIN"/>
    <property type="match status" value="1"/>
</dbReference>
<evidence type="ECO:0000313" key="1">
    <source>
        <dbReference type="EMBL" id="CAH1776628.1"/>
    </source>
</evidence>
<sequence>MSRKVLIAVDASQTAEQALDFYFANIHKDDNLVIIAHSPEQASLPAFTFREGLAVPHDEWTKIMQDQNKAQQDLEASYTQKVIQKKVNYKVVSQPNKGSPGEHIIKIAEDEGATMIVMGSRGLGKIRRTILGSVSDYVVHHTKIPVVIVPTRS</sequence>
<dbReference type="EMBL" id="CAIIXF020000002">
    <property type="protein sequence ID" value="CAH1776628.1"/>
    <property type="molecule type" value="Genomic_DNA"/>
</dbReference>
<dbReference type="PANTHER" id="PTHR46989:SF3">
    <property type="entry name" value="USPA DOMAIN-CONTAINING PROTEIN"/>
    <property type="match status" value="1"/>
</dbReference>
<evidence type="ECO:0000313" key="2">
    <source>
        <dbReference type="Proteomes" id="UP000749559"/>
    </source>
</evidence>
<gene>
    <name evidence="1" type="ORF">OFUS_LOCUS3784</name>
</gene>
<reference evidence="1" key="1">
    <citation type="submission" date="2022-03" db="EMBL/GenBank/DDBJ databases">
        <authorList>
            <person name="Martin C."/>
        </authorList>
    </citation>
    <scope>NUCLEOTIDE SEQUENCE</scope>
</reference>
<protein>
    <submittedName>
        <fullName evidence="1">Uncharacterized protein</fullName>
    </submittedName>
</protein>
<dbReference type="OrthoDB" id="843225at2759"/>
<dbReference type="InterPro" id="IPR006016">
    <property type="entry name" value="UspA"/>
</dbReference>
<name>A0A8J1TFK0_OWEFU</name>
<dbReference type="PRINTS" id="PR01438">
    <property type="entry name" value="UNVRSLSTRESS"/>
</dbReference>